<evidence type="ECO:0000256" key="1">
    <source>
        <dbReference type="SAM" id="MobiDB-lite"/>
    </source>
</evidence>
<proteinExistence type="predicted"/>
<organism evidence="3 4">
    <name type="scientific">Prauserella rugosa</name>
    <dbReference type="NCBI Taxonomy" id="43354"/>
    <lineage>
        <taxon>Bacteria</taxon>
        <taxon>Bacillati</taxon>
        <taxon>Actinomycetota</taxon>
        <taxon>Actinomycetes</taxon>
        <taxon>Pseudonocardiales</taxon>
        <taxon>Pseudonocardiaceae</taxon>
        <taxon>Prauserella</taxon>
    </lineage>
</organism>
<evidence type="ECO:0000313" key="4">
    <source>
        <dbReference type="Proteomes" id="UP000317303"/>
    </source>
</evidence>
<protein>
    <recommendedName>
        <fullName evidence="5">Alpha/beta hydrolase</fullName>
    </recommendedName>
</protein>
<evidence type="ECO:0000313" key="3">
    <source>
        <dbReference type="EMBL" id="TWH21264.1"/>
    </source>
</evidence>
<reference evidence="3 4" key="1">
    <citation type="submission" date="2019-07" db="EMBL/GenBank/DDBJ databases">
        <title>R&amp;d 2014.</title>
        <authorList>
            <person name="Klenk H.-P."/>
        </authorList>
    </citation>
    <scope>NUCLEOTIDE SEQUENCE [LARGE SCALE GENOMIC DNA]</scope>
    <source>
        <strain evidence="3 4">DSM 43194</strain>
    </source>
</reference>
<evidence type="ECO:0008006" key="5">
    <source>
        <dbReference type="Google" id="ProtNLM"/>
    </source>
</evidence>
<name>A0A660CFS6_9PSEU</name>
<feature type="signal peptide" evidence="2">
    <location>
        <begin position="1"/>
        <end position="49"/>
    </location>
</feature>
<dbReference type="EMBL" id="VLJV01000001">
    <property type="protein sequence ID" value="TWH21264.1"/>
    <property type="molecule type" value="Genomic_DNA"/>
</dbReference>
<dbReference type="Proteomes" id="UP000317303">
    <property type="component" value="Unassembled WGS sequence"/>
</dbReference>
<dbReference type="Gene3D" id="3.40.50.1820">
    <property type="entry name" value="alpha/beta hydrolase"/>
    <property type="match status" value="1"/>
</dbReference>
<dbReference type="SUPFAM" id="SSF53474">
    <property type="entry name" value="alpha/beta-Hydrolases"/>
    <property type="match status" value="1"/>
</dbReference>
<sequence>MAAAATSLSGRGPGHGRPPGRRRRRVLLRGTTAVAVGLASLTTPLPASATPATEPGNARPTVTDCPADIADLATCYRGQDVNGAYYAIAVPHEWNGSLVMHAHGGPDLEPEGSDPERSVDDLERWTVMVEEGYAWAGSSYRRGGYGVRMAAEDTETLRQLYVDHFGQPRRNFVHGQSWGGNVAAKIAEIDAARERPAYDGALLTNGLVAGGSRGYDYRVDLRVVYQYYCGNHPRPTEPQYPLWMGLPENSTMTQDDLRARLDECTGYSSRPQERTAGQQQRLDDILAVTRIPERSLASHLNWATFTFRDIVHNRLDGRNPFGNRGVRYTGSHDDKALNAGVERFTADRSARRDLSYDSDLTGAVSMPVLSLHAIGDPTVFVEHESAYLASLEGAGTDEHLVQTFTTETEHSSLSDAEYANSIAALSTWVTTGRKPTPRAIAATCPSFDAVYGTGCHYRPDHRPADYHSRMYPRQGERDWPALTAEREEHWSHRPGVGIEP</sequence>
<feature type="region of interest" description="Disordered" evidence="1">
    <location>
        <begin position="1"/>
        <end position="24"/>
    </location>
</feature>
<feature type="chain" id="PRO_5024790545" description="Alpha/beta hydrolase" evidence="2">
    <location>
        <begin position="50"/>
        <end position="500"/>
    </location>
</feature>
<accession>A0A660CFS6</accession>
<evidence type="ECO:0000256" key="2">
    <source>
        <dbReference type="SAM" id="SignalP"/>
    </source>
</evidence>
<gene>
    <name evidence="3" type="ORF">JD82_03120</name>
</gene>
<keyword evidence="2" id="KW-0732">Signal</keyword>
<comment type="caution">
    <text evidence="3">The sequence shown here is derived from an EMBL/GenBank/DDBJ whole genome shotgun (WGS) entry which is preliminary data.</text>
</comment>
<dbReference type="AlphaFoldDB" id="A0A660CFS6"/>
<dbReference type="InterPro" id="IPR029058">
    <property type="entry name" value="AB_hydrolase_fold"/>
</dbReference>
<keyword evidence="4" id="KW-1185">Reference proteome</keyword>